<dbReference type="PANTHER" id="PTHR38439:SF2">
    <property type="entry name" value="OUTER MEMBRANE PROTEIN H.8"/>
    <property type="match status" value="1"/>
</dbReference>
<sequence>MKKTTYLAGLVLMSATAAMPAFAADDDCTLEINSNDAMQFDQTELSVPASCEEVTLTLHHTGSMPKSAMGHNWVLSTTDDMPEIATDGMSAGADNDYVKEDDDRIIAHTALIGGGESDTITFSTKDLDADGDYSFFCSFPGHIGVMKGTFSITE</sequence>
<comment type="function">
    <text evidence="5">Transfers electrons from cytochrome c551 to cytochrome oxidase.</text>
</comment>
<feature type="domain" description="Blue (type 1) copper" evidence="6">
    <location>
        <begin position="27"/>
        <end position="151"/>
    </location>
</feature>
<comment type="subcellular location">
    <subcellularLocation>
        <location evidence="5">Periplasm</location>
    </subcellularLocation>
</comment>
<dbReference type="AlphaFoldDB" id="A0A1Y0CYY2"/>
<accession>A0A1Y0CYY2</accession>
<dbReference type="OrthoDB" id="9814063at2"/>
<dbReference type="NCBIfam" id="TIGR02695">
    <property type="entry name" value="azurin"/>
    <property type="match status" value="1"/>
</dbReference>
<dbReference type="KEGG" id="ocm:CBP12_10470"/>
<dbReference type="InterPro" id="IPR050845">
    <property type="entry name" value="Cu-binding_ET"/>
</dbReference>
<dbReference type="Pfam" id="PF00127">
    <property type="entry name" value="Copper-bind"/>
    <property type="match status" value="1"/>
</dbReference>
<name>A0A1Y0CYY2_9GAMM</name>
<dbReference type="CDD" id="cd13922">
    <property type="entry name" value="Azurin"/>
    <property type="match status" value="1"/>
</dbReference>
<evidence type="ECO:0000256" key="4">
    <source>
        <dbReference type="ARBA" id="ARBA00023008"/>
    </source>
</evidence>
<evidence type="ECO:0000313" key="8">
    <source>
        <dbReference type="Proteomes" id="UP000243793"/>
    </source>
</evidence>
<evidence type="ECO:0000256" key="1">
    <source>
        <dbReference type="ARBA" id="ARBA00022448"/>
    </source>
</evidence>
<dbReference type="InterPro" id="IPR014068">
    <property type="entry name" value="Azurin"/>
</dbReference>
<evidence type="ECO:0000313" key="7">
    <source>
        <dbReference type="EMBL" id="ART80512.1"/>
    </source>
</evidence>
<feature type="chain" id="PRO_5011821089" description="Azurin" evidence="5">
    <location>
        <begin position="24"/>
        <end position="154"/>
    </location>
</feature>
<evidence type="ECO:0000259" key="6">
    <source>
        <dbReference type="Pfam" id="PF00127"/>
    </source>
</evidence>
<dbReference type="InterPro" id="IPR028871">
    <property type="entry name" value="BlueCu_1_BS"/>
</dbReference>
<reference evidence="8" key="1">
    <citation type="submission" date="2017-05" db="EMBL/GenBank/DDBJ databases">
        <authorList>
            <person name="Sung H."/>
        </authorList>
    </citation>
    <scope>NUCLEOTIDE SEQUENCE [LARGE SCALE GENOMIC DNA]</scope>
    <source>
        <strain evidence="8">AMac2203</strain>
    </source>
</reference>
<dbReference type="Proteomes" id="UP000243793">
    <property type="component" value="Chromosome"/>
</dbReference>
<dbReference type="InterPro" id="IPR008972">
    <property type="entry name" value="Cupredoxin"/>
</dbReference>
<dbReference type="GO" id="GO:0042597">
    <property type="term" value="C:periplasmic space"/>
    <property type="evidence" value="ECO:0007669"/>
    <property type="project" value="UniProtKB-SubCell"/>
</dbReference>
<dbReference type="RefSeq" id="WP_086964379.1">
    <property type="nucleotide sequence ID" value="NZ_CP021376.1"/>
</dbReference>
<dbReference type="Gene3D" id="2.60.40.420">
    <property type="entry name" value="Cupredoxins - blue copper proteins"/>
    <property type="match status" value="1"/>
</dbReference>
<protein>
    <recommendedName>
        <fullName evidence="5">Azurin</fullName>
    </recommendedName>
</protein>
<evidence type="ECO:0000256" key="2">
    <source>
        <dbReference type="ARBA" id="ARBA00022723"/>
    </source>
</evidence>
<keyword evidence="8" id="KW-1185">Reference proteome</keyword>
<keyword evidence="1 5" id="KW-0813">Transport</keyword>
<dbReference type="GO" id="GO:0009055">
    <property type="term" value="F:electron transfer activity"/>
    <property type="evidence" value="ECO:0007669"/>
    <property type="project" value="InterPro"/>
</dbReference>
<dbReference type="GO" id="GO:0005507">
    <property type="term" value="F:copper ion binding"/>
    <property type="evidence" value="ECO:0007669"/>
    <property type="project" value="UniProtKB-UniRule"/>
</dbReference>
<proteinExistence type="predicted"/>
<keyword evidence="5" id="KW-0732">Signal</keyword>
<dbReference type="EMBL" id="CP021376">
    <property type="protein sequence ID" value="ART80512.1"/>
    <property type="molecule type" value="Genomic_DNA"/>
</dbReference>
<dbReference type="PROSITE" id="PS00196">
    <property type="entry name" value="COPPER_BLUE"/>
    <property type="match status" value="1"/>
</dbReference>
<gene>
    <name evidence="7" type="ORF">CBP12_10470</name>
</gene>
<keyword evidence="5" id="KW-0574">Periplasm</keyword>
<dbReference type="SUPFAM" id="SSF49503">
    <property type="entry name" value="Cupredoxins"/>
    <property type="match status" value="1"/>
</dbReference>
<keyword evidence="2 5" id="KW-0479">Metal-binding</keyword>
<dbReference type="PANTHER" id="PTHR38439">
    <property type="entry name" value="AURACYANIN-B"/>
    <property type="match status" value="1"/>
</dbReference>
<keyword evidence="3 5" id="KW-0249">Electron transport</keyword>
<keyword evidence="4 5" id="KW-0186">Copper</keyword>
<dbReference type="InterPro" id="IPR000923">
    <property type="entry name" value="BlueCu_1"/>
</dbReference>
<evidence type="ECO:0000256" key="5">
    <source>
        <dbReference type="RuleBase" id="RU363017"/>
    </source>
</evidence>
<evidence type="ECO:0000256" key="3">
    <source>
        <dbReference type="ARBA" id="ARBA00022982"/>
    </source>
</evidence>
<feature type="signal peptide" evidence="5">
    <location>
        <begin position="1"/>
        <end position="23"/>
    </location>
</feature>
<organism evidence="7 8">
    <name type="scientific">Oceanisphaera avium</name>
    <dbReference type="NCBI Taxonomy" id="1903694"/>
    <lineage>
        <taxon>Bacteria</taxon>
        <taxon>Pseudomonadati</taxon>
        <taxon>Pseudomonadota</taxon>
        <taxon>Gammaproteobacteria</taxon>
        <taxon>Aeromonadales</taxon>
        <taxon>Aeromonadaceae</taxon>
        <taxon>Oceanisphaera</taxon>
    </lineage>
</organism>